<dbReference type="RefSeq" id="WP_301164247.1">
    <property type="nucleotide sequence ID" value="NZ_JAUHTR010000001.1"/>
</dbReference>
<gene>
    <name evidence="3" type="ORF">QYB97_01805</name>
</gene>
<feature type="signal peptide" evidence="2">
    <location>
        <begin position="1"/>
        <end position="29"/>
    </location>
</feature>
<keyword evidence="2" id="KW-0732">Signal</keyword>
<keyword evidence="1" id="KW-0472">Membrane</keyword>
<evidence type="ECO:0000313" key="4">
    <source>
        <dbReference type="Proteomes" id="UP001172721"/>
    </source>
</evidence>
<organism evidence="3 4">
    <name type="scientific">Fictibacillus fluitans</name>
    <dbReference type="NCBI Taxonomy" id="3058422"/>
    <lineage>
        <taxon>Bacteria</taxon>
        <taxon>Bacillati</taxon>
        <taxon>Bacillota</taxon>
        <taxon>Bacilli</taxon>
        <taxon>Bacillales</taxon>
        <taxon>Fictibacillaceae</taxon>
        <taxon>Fictibacillus</taxon>
    </lineage>
</organism>
<sequence>MKKGIKTGVGTLILSASLVSPYFSTSASAVEVPYNGTDKPPTQCYDCVAGRTPGNVMTDPVQKARWLSNMDKVNEFLRVNSEGKLALTGTAVQIGVSQEYYDRIAKALEGENSMISRGLYDFEYDKDGMITKLATNDAWNANYLLIRQREEKAGGGVPQYMERDWHWYGYGITLTHAETSELLAHMAVIGAGAGAAALFLAEMGVTIPASLGVGLVGAMYGLSMALIADLDNGKGITIGVSYIGHVFYYSN</sequence>
<protein>
    <submittedName>
        <fullName evidence="3">Uncharacterized protein</fullName>
    </submittedName>
</protein>
<evidence type="ECO:0000256" key="2">
    <source>
        <dbReference type="SAM" id="SignalP"/>
    </source>
</evidence>
<evidence type="ECO:0000256" key="1">
    <source>
        <dbReference type="SAM" id="Phobius"/>
    </source>
</evidence>
<reference evidence="3" key="1">
    <citation type="submission" date="2023-07" db="EMBL/GenBank/DDBJ databases">
        <title>Fictibacillus sp. isolated from freshwater pond.</title>
        <authorList>
            <person name="Kirdat K."/>
            <person name="Bhat A."/>
            <person name="Mourya A."/>
            <person name="Yadav A."/>
        </authorList>
    </citation>
    <scope>NUCLEOTIDE SEQUENCE</scope>
    <source>
        <strain evidence="3">NE201</strain>
    </source>
</reference>
<comment type="caution">
    <text evidence="3">The sequence shown here is derived from an EMBL/GenBank/DDBJ whole genome shotgun (WGS) entry which is preliminary data.</text>
</comment>
<evidence type="ECO:0000313" key="3">
    <source>
        <dbReference type="EMBL" id="MDN4523186.1"/>
    </source>
</evidence>
<proteinExistence type="predicted"/>
<feature type="chain" id="PRO_5045251418" evidence="2">
    <location>
        <begin position="30"/>
        <end position="251"/>
    </location>
</feature>
<name>A0ABT8HR18_9BACL</name>
<keyword evidence="4" id="KW-1185">Reference proteome</keyword>
<keyword evidence="1" id="KW-0812">Transmembrane</keyword>
<dbReference type="Proteomes" id="UP001172721">
    <property type="component" value="Unassembled WGS sequence"/>
</dbReference>
<dbReference type="EMBL" id="JAUHTR010000001">
    <property type="protein sequence ID" value="MDN4523186.1"/>
    <property type="molecule type" value="Genomic_DNA"/>
</dbReference>
<accession>A0ABT8HR18</accession>
<feature type="transmembrane region" description="Helical" evidence="1">
    <location>
        <begin position="182"/>
        <end position="201"/>
    </location>
</feature>
<keyword evidence="1" id="KW-1133">Transmembrane helix</keyword>
<feature type="transmembrane region" description="Helical" evidence="1">
    <location>
        <begin position="208"/>
        <end position="228"/>
    </location>
</feature>